<keyword evidence="2" id="KW-1185">Reference proteome</keyword>
<organism evidence="1 2">
    <name type="scientific">Clostridium thermosuccinogenes</name>
    <dbReference type="NCBI Taxonomy" id="84032"/>
    <lineage>
        <taxon>Bacteria</taxon>
        <taxon>Bacillati</taxon>
        <taxon>Bacillota</taxon>
        <taxon>Clostridia</taxon>
        <taxon>Eubacteriales</taxon>
        <taxon>Clostridiaceae</taxon>
        <taxon>Clostridium</taxon>
    </lineage>
</organism>
<dbReference type="KEGG" id="cthd:CDO33_07090"/>
<comment type="caution">
    <text evidence="1">The sequence shown here is derived from an EMBL/GenBank/DDBJ whole genome shotgun (WGS) entry which is preliminary data.</text>
</comment>
<protein>
    <submittedName>
        <fullName evidence="1">Pyruvate kinase</fullName>
    </submittedName>
</protein>
<dbReference type="AlphaFoldDB" id="A0A2K2FCC6"/>
<proteinExistence type="predicted"/>
<sequence>MLVVIDRFEGRFAVCEGEDGRMINIEKERIPDSAREGDVLSFNGETITIDEEETKRRRERILKLAEDVWE</sequence>
<dbReference type="OrthoDB" id="164847at2"/>
<accession>A0A2K2FCC6</accession>
<evidence type="ECO:0000313" key="2">
    <source>
        <dbReference type="Proteomes" id="UP000236151"/>
    </source>
</evidence>
<keyword evidence="1" id="KW-0418">Kinase</keyword>
<dbReference type="InterPro" id="IPR021377">
    <property type="entry name" value="DUF3006"/>
</dbReference>
<keyword evidence="1" id="KW-0670">Pyruvate</keyword>
<dbReference type="Pfam" id="PF11213">
    <property type="entry name" value="DUF3006"/>
    <property type="match status" value="1"/>
</dbReference>
<keyword evidence="1" id="KW-0808">Transferase</keyword>
<name>A0A2K2FCC6_9CLOT</name>
<evidence type="ECO:0000313" key="1">
    <source>
        <dbReference type="EMBL" id="PNT98077.1"/>
    </source>
</evidence>
<gene>
    <name evidence="1" type="ORF">CDQ84_11955</name>
</gene>
<dbReference type="Proteomes" id="UP000236151">
    <property type="component" value="Unassembled WGS sequence"/>
</dbReference>
<reference evidence="1 2" key="1">
    <citation type="submission" date="2017-06" db="EMBL/GenBank/DDBJ databases">
        <title>Investigating the central metabolism of Clostridium thermosuccinogenes.</title>
        <authorList>
            <person name="Koendjbiharie J.G."/>
            <person name="van Kranenburg R."/>
        </authorList>
    </citation>
    <scope>NUCLEOTIDE SEQUENCE [LARGE SCALE GENOMIC DNA]</scope>
    <source>
        <strain evidence="1 2">DSM 5806</strain>
    </source>
</reference>
<dbReference type="Gene3D" id="6.20.120.50">
    <property type="match status" value="1"/>
</dbReference>
<dbReference type="GO" id="GO:0016301">
    <property type="term" value="F:kinase activity"/>
    <property type="evidence" value="ECO:0007669"/>
    <property type="project" value="UniProtKB-KW"/>
</dbReference>
<dbReference type="EMBL" id="NIOJ01000031">
    <property type="protein sequence ID" value="PNT98077.1"/>
    <property type="molecule type" value="Genomic_DNA"/>
</dbReference>